<gene>
    <name evidence="1" type="ORF">SDC9_144208</name>
</gene>
<sequence>MFVSVIYHGDLEFSILVGNSNDISIYADTLYVLHITGRICISQACGSVFGI</sequence>
<comment type="caution">
    <text evidence="1">The sequence shown here is derived from an EMBL/GenBank/DDBJ whole genome shotgun (WGS) entry which is preliminary data.</text>
</comment>
<reference evidence="1" key="1">
    <citation type="submission" date="2019-08" db="EMBL/GenBank/DDBJ databases">
        <authorList>
            <person name="Kucharzyk K."/>
            <person name="Murdoch R.W."/>
            <person name="Higgins S."/>
            <person name="Loffler F."/>
        </authorList>
    </citation>
    <scope>NUCLEOTIDE SEQUENCE</scope>
</reference>
<name>A0A645E5K4_9ZZZZ</name>
<dbReference type="EMBL" id="VSSQ01043364">
    <property type="protein sequence ID" value="MPM97037.1"/>
    <property type="molecule type" value="Genomic_DNA"/>
</dbReference>
<protein>
    <submittedName>
        <fullName evidence="1">Uncharacterized protein</fullName>
    </submittedName>
</protein>
<dbReference type="AlphaFoldDB" id="A0A645E5K4"/>
<organism evidence="1">
    <name type="scientific">bioreactor metagenome</name>
    <dbReference type="NCBI Taxonomy" id="1076179"/>
    <lineage>
        <taxon>unclassified sequences</taxon>
        <taxon>metagenomes</taxon>
        <taxon>ecological metagenomes</taxon>
    </lineage>
</organism>
<evidence type="ECO:0000313" key="1">
    <source>
        <dbReference type="EMBL" id="MPM97037.1"/>
    </source>
</evidence>
<accession>A0A645E5K4</accession>
<proteinExistence type="predicted"/>